<organism evidence="1 2">
    <name type="scientific">Candidatus Alistipes avicola</name>
    <dbReference type="NCBI Taxonomy" id="2838432"/>
    <lineage>
        <taxon>Bacteria</taxon>
        <taxon>Pseudomonadati</taxon>
        <taxon>Bacteroidota</taxon>
        <taxon>Bacteroidia</taxon>
        <taxon>Bacteroidales</taxon>
        <taxon>Rikenellaceae</taxon>
        <taxon>Alistipes</taxon>
    </lineage>
</organism>
<accession>A0A9D2IE71</accession>
<reference evidence="1" key="2">
    <citation type="submission" date="2021-04" db="EMBL/GenBank/DDBJ databases">
        <authorList>
            <person name="Gilroy R."/>
        </authorList>
    </citation>
    <scope>NUCLEOTIDE SEQUENCE</scope>
    <source>
        <strain evidence="1">CHK169-11906</strain>
    </source>
</reference>
<proteinExistence type="predicted"/>
<reference evidence="1" key="1">
    <citation type="journal article" date="2021" name="PeerJ">
        <title>Extensive microbial diversity within the chicken gut microbiome revealed by metagenomics and culture.</title>
        <authorList>
            <person name="Gilroy R."/>
            <person name="Ravi A."/>
            <person name="Getino M."/>
            <person name="Pursley I."/>
            <person name="Horton D.L."/>
            <person name="Alikhan N.F."/>
            <person name="Baker D."/>
            <person name="Gharbi K."/>
            <person name="Hall N."/>
            <person name="Watson M."/>
            <person name="Adriaenssens E.M."/>
            <person name="Foster-Nyarko E."/>
            <person name="Jarju S."/>
            <person name="Secka A."/>
            <person name="Antonio M."/>
            <person name="Oren A."/>
            <person name="Chaudhuri R.R."/>
            <person name="La Ragione R."/>
            <person name="Hildebrand F."/>
            <person name="Pallen M.J."/>
        </authorList>
    </citation>
    <scope>NUCLEOTIDE SEQUENCE</scope>
    <source>
        <strain evidence="1">CHK169-11906</strain>
    </source>
</reference>
<evidence type="ECO:0008006" key="3">
    <source>
        <dbReference type="Google" id="ProtNLM"/>
    </source>
</evidence>
<evidence type="ECO:0000313" key="1">
    <source>
        <dbReference type="EMBL" id="HJA98477.1"/>
    </source>
</evidence>
<dbReference type="Proteomes" id="UP000824259">
    <property type="component" value="Unassembled WGS sequence"/>
</dbReference>
<gene>
    <name evidence="1" type="ORF">H9779_02610</name>
</gene>
<comment type="caution">
    <text evidence="1">The sequence shown here is derived from an EMBL/GenBank/DDBJ whole genome shotgun (WGS) entry which is preliminary data.</text>
</comment>
<evidence type="ECO:0000313" key="2">
    <source>
        <dbReference type="Proteomes" id="UP000824259"/>
    </source>
</evidence>
<name>A0A9D2IE71_9BACT</name>
<protein>
    <recommendedName>
        <fullName evidence="3">Outer membrane protein beta-barrel domain-containing protein</fullName>
    </recommendedName>
</protein>
<dbReference type="AlphaFoldDB" id="A0A9D2IE71"/>
<dbReference type="EMBL" id="DWYR01000008">
    <property type="protein sequence ID" value="HJA98477.1"/>
    <property type="molecule type" value="Genomic_DNA"/>
</dbReference>
<sequence length="319" mass="35184">MKRLLFSLLTATAAISMLRAQEPLRTEQFPVTELDSLLVGTQVSDSGYSSLPKPTLYPEFADTPTIDSLQKNQNRPKKQRFLPMRRRMDREINKLKFAYAGEVALGLTVSYGTLSSDDTDFMLILDNLNLNGSIFTINPSVGYFFKDNMCAGVRFGYTNLSGSLGSANINLGETNDINLAFNNIHLKSNALSVGLFFRSYAGLDNKGTFAFFSEVDLSMKSGSTNFSYQTGDRIKAVNGDQTQLSLGFNPGMAVYILPNVCSTISFGLGGLEYSKIKQKDEAGNIIGTRTASKMRFRLNLLNIHIGVTVHLWNKKANKA</sequence>